<protein>
    <submittedName>
        <fullName evidence="3">UPF0585 protein C16orf13 homolog A-like</fullName>
    </submittedName>
</protein>
<dbReference type="PANTHER" id="PTHR20974:SF0">
    <property type="entry name" value="UPF0585 PROTEIN CG18661"/>
    <property type="match status" value="1"/>
</dbReference>
<dbReference type="Gene3D" id="3.40.50.150">
    <property type="entry name" value="Vaccinia Virus protein VP39"/>
    <property type="match status" value="1"/>
</dbReference>
<name>A0ABM1EE44_PRICU</name>
<evidence type="ECO:0000256" key="1">
    <source>
        <dbReference type="ARBA" id="ARBA00008308"/>
    </source>
</evidence>
<sequence length="211" mass="22567">MSTVAKCAAACDRNKAAILEVLKDYLPAGKPTHVLEIGSGTGVHGVHFTSALPHVAWQPSDCDDEHLSRIVANRQANPSLSNFLPPLRVDATSPADAWGVARGSADLLYSSNVVHVAPWAVARGLFAGATWALRGSGLLAMYGPFTVDGVAQPESNARFDAALRLQDPAWGLRDVRELQTLGEENGLELVSSHEMPANNKMLFFKKVADGR</sequence>
<comment type="similarity">
    <text evidence="1">Belongs to the UPF0585 family.</text>
</comment>
<evidence type="ECO:0000313" key="3">
    <source>
        <dbReference type="RefSeq" id="XP_014670465.1"/>
    </source>
</evidence>
<dbReference type="GeneID" id="106811390"/>
<dbReference type="RefSeq" id="XP_014670465.1">
    <property type="nucleotide sequence ID" value="XM_014814979.1"/>
</dbReference>
<gene>
    <name evidence="3" type="primary">LOC106811390</name>
</gene>
<dbReference type="Proteomes" id="UP000695022">
    <property type="component" value="Unplaced"/>
</dbReference>
<dbReference type="InterPro" id="IPR010342">
    <property type="entry name" value="DUF938"/>
</dbReference>
<evidence type="ECO:0000313" key="2">
    <source>
        <dbReference type="Proteomes" id="UP000695022"/>
    </source>
</evidence>
<keyword evidence="2" id="KW-1185">Reference proteome</keyword>
<organism evidence="2 3">
    <name type="scientific">Priapulus caudatus</name>
    <name type="common">Priapulid worm</name>
    <dbReference type="NCBI Taxonomy" id="37621"/>
    <lineage>
        <taxon>Eukaryota</taxon>
        <taxon>Metazoa</taxon>
        <taxon>Ecdysozoa</taxon>
        <taxon>Scalidophora</taxon>
        <taxon>Priapulida</taxon>
        <taxon>Priapulimorpha</taxon>
        <taxon>Priapulimorphida</taxon>
        <taxon>Priapulidae</taxon>
        <taxon>Priapulus</taxon>
    </lineage>
</organism>
<dbReference type="SUPFAM" id="SSF53335">
    <property type="entry name" value="S-adenosyl-L-methionine-dependent methyltransferases"/>
    <property type="match status" value="1"/>
</dbReference>
<reference evidence="3" key="1">
    <citation type="submission" date="2025-08" db="UniProtKB">
        <authorList>
            <consortium name="RefSeq"/>
        </authorList>
    </citation>
    <scope>IDENTIFICATION</scope>
</reference>
<dbReference type="InterPro" id="IPR029063">
    <property type="entry name" value="SAM-dependent_MTases_sf"/>
</dbReference>
<proteinExistence type="inferred from homology"/>
<accession>A0ABM1EE44</accession>
<dbReference type="PANTHER" id="PTHR20974">
    <property type="entry name" value="UPF0585 PROTEIN CG18661"/>
    <property type="match status" value="1"/>
</dbReference>
<dbReference type="Pfam" id="PF06080">
    <property type="entry name" value="DUF938"/>
    <property type="match status" value="1"/>
</dbReference>